<evidence type="ECO:0000313" key="2">
    <source>
        <dbReference type="Proteomes" id="UP000823941"/>
    </source>
</evidence>
<dbReference type="EMBL" id="JAHIBW010000015">
    <property type="protein sequence ID" value="KAG7304233.1"/>
    <property type="molecule type" value="Genomic_DNA"/>
</dbReference>
<keyword evidence="2" id="KW-1185">Reference proteome</keyword>
<dbReference type="Pfam" id="PF22593">
    <property type="entry name" value="SPMIP11"/>
    <property type="match status" value="1"/>
</dbReference>
<organism evidence="1 2">
    <name type="scientific">Plutella xylostella</name>
    <name type="common">Diamondback moth</name>
    <name type="synonym">Plutella maculipennis</name>
    <dbReference type="NCBI Taxonomy" id="51655"/>
    <lineage>
        <taxon>Eukaryota</taxon>
        <taxon>Metazoa</taxon>
        <taxon>Ecdysozoa</taxon>
        <taxon>Arthropoda</taxon>
        <taxon>Hexapoda</taxon>
        <taxon>Insecta</taxon>
        <taxon>Pterygota</taxon>
        <taxon>Neoptera</taxon>
        <taxon>Endopterygota</taxon>
        <taxon>Lepidoptera</taxon>
        <taxon>Glossata</taxon>
        <taxon>Ditrysia</taxon>
        <taxon>Yponomeutoidea</taxon>
        <taxon>Plutellidae</taxon>
        <taxon>Plutella</taxon>
    </lineage>
</organism>
<name>A0ABQ7QH21_PLUXY</name>
<comment type="caution">
    <text evidence="1">The sequence shown here is derived from an EMBL/GenBank/DDBJ whole genome shotgun (WGS) entry which is preliminary data.</text>
</comment>
<gene>
    <name evidence="1" type="ORF">JYU34_011172</name>
</gene>
<protein>
    <submittedName>
        <fullName evidence="1">Uncharacterized protein</fullName>
    </submittedName>
</protein>
<proteinExistence type="predicted"/>
<accession>A0ABQ7QH21</accession>
<evidence type="ECO:0000313" key="1">
    <source>
        <dbReference type="EMBL" id="KAG7304233.1"/>
    </source>
</evidence>
<sequence>MEFFGITYFGPQNYVRDIMRDDYKEPMSPNDVNHVLDTVKNNTTCPSELQRPDVDTYRVIDCYIGRVNGFAYGSSVRFRKMKIKGVMHPTGPIDMYRLPPTSSIDYGWWLCDPALQGATWQHTFPRYPQPRSPNTLVLDKERQNNKYATFF</sequence>
<reference evidence="1 2" key="1">
    <citation type="submission" date="2021-06" db="EMBL/GenBank/DDBJ databases">
        <title>A haploid diamondback moth (Plutella xylostella L.) genome assembly resolves 31 chromosomes and identifies a diamide resistance mutation.</title>
        <authorList>
            <person name="Ward C.M."/>
            <person name="Perry K.D."/>
            <person name="Baker G."/>
            <person name="Powis K."/>
            <person name="Heckel D.G."/>
            <person name="Baxter S.W."/>
        </authorList>
    </citation>
    <scope>NUCLEOTIDE SEQUENCE [LARGE SCALE GENOMIC DNA]</scope>
    <source>
        <strain evidence="1 2">LV</strain>
        <tissue evidence="1">Single pupa</tissue>
    </source>
</reference>
<dbReference type="Proteomes" id="UP000823941">
    <property type="component" value="Chromosome 15"/>
</dbReference>